<keyword evidence="3" id="KW-1185">Reference proteome</keyword>
<sequence>MAAFHVLSGAQGAVADPEVRRIDFNDVFDALRRGLDDFWEKPSHYVFICIVYPIIGLLLLSWASTGQVLQLIFPLIAGFALLGPLAAIGLYEISRRREAGMDTSWRHALEVRRSPAVPSIIAVGLMLTVIFLAWLVTAQAIYAQFYGSAGPDSFVAFVFDVLTTERGWTMLVTGNLIGFLFALVVLATTSVAFPLLLDQDVGASSAIRTSLRVIQTNPAPLLLWGFIVAAMLAVGSLPLFAGLAVVVPILGHATWHLYRKAVVSPTAEARSKKKA</sequence>
<feature type="transmembrane region" description="Helical" evidence="1">
    <location>
        <begin position="45"/>
        <end position="65"/>
    </location>
</feature>
<feature type="transmembrane region" description="Helical" evidence="1">
    <location>
        <begin position="71"/>
        <end position="94"/>
    </location>
</feature>
<evidence type="ECO:0000313" key="3">
    <source>
        <dbReference type="Proteomes" id="UP000291301"/>
    </source>
</evidence>
<dbReference type="OrthoDB" id="9809543at2"/>
<feature type="transmembrane region" description="Helical" evidence="1">
    <location>
        <begin position="115"/>
        <end position="135"/>
    </location>
</feature>
<proteinExistence type="predicted"/>
<dbReference type="AlphaFoldDB" id="A0A4R0PFR9"/>
<feature type="transmembrane region" description="Helical" evidence="1">
    <location>
        <begin position="221"/>
        <end position="250"/>
    </location>
</feature>
<dbReference type="Proteomes" id="UP000291301">
    <property type="component" value="Unassembled WGS sequence"/>
</dbReference>
<dbReference type="EMBL" id="SJST01000001">
    <property type="protein sequence ID" value="TCD16686.1"/>
    <property type="molecule type" value="Genomic_DNA"/>
</dbReference>
<protein>
    <submittedName>
        <fullName evidence="2">DUF2189 domain-containing protein</fullName>
    </submittedName>
</protein>
<feature type="transmembrane region" description="Helical" evidence="1">
    <location>
        <begin position="141"/>
        <end position="162"/>
    </location>
</feature>
<evidence type="ECO:0000256" key="1">
    <source>
        <dbReference type="SAM" id="Phobius"/>
    </source>
</evidence>
<evidence type="ECO:0000313" key="2">
    <source>
        <dbReference type="EMBL" id="TCD16686.1"/>
    </source>
</evidence>
<name>A0A4R0PFR9_9HYPH</name>
<feature type="transmembrane region" description="Helical" evidence="1">
    <location>
        <begin position="174"/>
        <end position="197"/>
    </location>
</feature>
<keyword evidence="1" id="KW-1133">Transmembrane helix</keyword>
<gene>
    <name evidence="2" type="ORF">E0D97_04555</name>
</gene>
<dbReference type="Pfam" id="PF09955">
    <property type="entry name" value="DUF2189"/>
    <property type="match status" value="1"/>
</dbReference>
<keyword evidence="1" id="KW-0812">Transmembrane</keyword>
<accession>A0A4R0PFR9</accession>
<keyword evidence="1" id="KW-0472">Membrane</keyword>
<comment type="caution">
    <text evidence="2">The sequence shown here is derived from an EMBL/GenBank/DDBJ whole genome shotgun (WGS) entry which is preliminary data.</text>
</comment>
<organism evidence="2 3">
    <name type="scientific">Oricola cellulosilytica</name>
    <dbReference type="NCBI Taxonomy" id="1429082"/>
    <lineage>
        <taxon>Bacteria</taxon>
        <taxon>Pseudomonadati</taxon>
        <taxon>Pseudomonadota</taxon>
        <taxon>Alphaproteobacteria</taxon>
        <taxon>Hyphomicrobiales</taxon>
        <taxon>Ahrensiaceae</taxon>
        <taxon>Oricola</taxon>
    </lineage>
</organism>
<dbReference type="InterPro" id="IPR018692">
    <property type="entry name" value="DUF2189"/>
</dbReference>
<dbReference type="RefSeq" id="WP_131565765.1">
    <property type="nucleotide sequence ID" value="NZ_JAINFK010000001.1"/>
</dbReference>
<reference evidence="2 3" key="1">
    <citation type="journal article" date="2015" name="Antonie Van Leeuwenhoek">
        <title>Oricola cellulosilytica gen. nov., sp. nov., a cellulose-degrading bacterium of the family Phyllobacteriaceae isolated from surface seashore water, and emended descriptions of Mesorhizobium loti and Phyllobacterium myrsinacearum.</title>
        <authorList>
            <person name="Hameed A."/>
            <person name="Shahina M."/>
            <person name="Lai W.A."/>
            <person name="Lin S.Y."/>
            <person name="Young L.S."/>
            <person name="Liu Y.C."/>
            <person name="Hsu Y.H."/>
            <person name="Young C.C."/>
        </authorList>
    </citation>
    <scope>NUCLEOTIDE SEQUENCE [LARGE SCALE GENOMIC DNA]</scope>
    <source>
        <strain evidence="2 3">KCTC 52183</strain>
    </source>
</reference>